<evidence type="ECO:0000313" key="1">
    <source>
        <dbReference type="EMBL" id="KAJ8111439.1"/>
    </source>
</evidence>
<dbReference type="EMBL" id="JAPHNI010000406">
    <property type="protein sequence ID" value="KAJ8111439.1"/>
    <property type="molecule type" value="Genomic_DNA"/>
</dbReference>
<comment type="caution">
    <text evidence="1">The sequence shown here is derived from an EMBL/GenBank/DDBJ whole genome shotgun (WGS) entry which is preliminary data.</text>
</comment>
<name>A0ACC2I8D3_9PLEO</name>
<reference evidence="1" key="1">
    <citation type="submission" date="2022-11" db="EMBL/GenBank/DDBJ databases">
        <title>Genome Sequence of Boeremia exigua.</title>
        <authorList>
            <person name="Buettner E."/>
        </authorList>
    </citation>
    <scope>NUCLEOTIDE SEQUENCE</scope>
    <source>
        <strain evidence="1">CU02</strain>
    </source>
</reference>
<protein>
    <submittedName>
        <fullName evidence="1">Uncharacterized protein</fullName>
    </submittedName>
</protein>
<dbReference type="Proteomes" id="UP001153331">
    <property type="component" value="Unassembled WGS sequence"/>
</dbReference>
<proteinExistence type="predicted"/>
<keyword evidence="2" id="KW-1185">Reference proteome</keyword>
<accession>A0ACC2I8D3</accession>
<organism evidence="1 2">
    <name type="scientific">Boeremia exigua</name>
    <dbReference type="NCBI Taxonomy" id="749465"/>
    <lineage>
        <taxon>Eukaryota</taxon>
        <taxon>Fungi</taxon>
        <taxon>Dikarya</taxon>
        <taxon>Ascomycota</taxon>
        <taxon>Pezizomycotina</taxon>
        <taxon>Dothideomycetes</taxon>
        <taxon>Pleosporomycetidae</taxon>
        <taxon>Pleosporales</taxon>
        <taxon>Pleosporineae</taxon>
        <taxon>Didymellaceae</taxon>
        <taxon>Boeremia</taxon>
    </lineage>
</organism>
<sequence length="418" mass="44214">MASKLIPWVQVIAGFFLMFNSWGLINAFGVFQEYYSSFRPALSTPSSISWIGSLQTFLLLACGSATGSFVDRGHARLMSFIGCALITLGLVFTSFSGEFSSAHRPVYYQVLLSQGVLSGLGMSLLLVPSTAIVPTYFTHNRALAVGLANTGASVGGIVYPVLTRRLLASVGFSWAIRATALVVLVTTAVGGLLIRQRSDLTKNPAKRTLYQFSCLKDSAYALFIAGIFFTFAGIYIPYFYISAWVSDTAFPLHGMSAYYLISIMNAGGLVGRIIPNFFADKFVSGPVLTQALAAIACGALAAGWTYIKASLAGLIVWTIAYGFVSGSVISLIPASAATLTQDMSTLGGRIGVLFAGNAVASLIGSPVAGAIRRDTGSGWGGLAGYCAAFNVVGGCLLAVCWTLHVHRKRSAERIDSQK</sequence>
<gene>
    <name evidence="1" type="ORF">OPT61_g5974</name>
</gene>
<evidence type="ECO:0000313" key="2">
    <source>
        <dbReference type="Proteomes" id="UP001153331"/>
    </source>
</evidence>